<feature type="region of interest" description="Disordered" evidence="2">
    <location>
        <begin position="208"/>
        <end position="243"/>
    </location>
</feature>
<evidence type="ECO:0000259" key="4">
    <source>
        <dbReference type="Pfam" id="PF00188"/>
    </source>
</evidence>
<reference evidence="5 6" key="1">
    <citation type="submission" date="2020-10" db="EMBL/GenBank/DDBJ databases">
        <title>Trueperella pecoris sp. nov. isolated from bovine and porcine specimens.</title>
        <authorList>
            <person name="Schoenecker L."/>
            <person name="Schnydrig P."/>
            <person name="Brodard I."/>
            <person name="Thomann A."/>
            <person name="Hemphill A."/>
            <person name="Rodriguez-Campos S."/>
            <person name="Perreten V."/>
            <person name="Jores J."/>
            <person name="Kittl S."/>
        </authorList>
    </citation>
    <scope>NUCLEOTIDE SEQUENCE [LARGE SCALE GENOMIC DNA]</scope>
    <source>
        <strain evidence="5 6">15A0121</strain>
    </source>
</reference>
<feature type="region of interest" description="Disordered" evidence="2">
    <location>
        <begin position="25"/>
        <end position="51"/>
    </location>
</feature>
<name>A0A7M1QWI4_9ACTO</name>
<evidence type="ECO:0000313" key="5">
    <source>
        <dbReference type="EMBL" id="QOR46400.1"/>
    </source>
</evidence>
<feature type="region of interest" description="Disordered" evidence="2">
    <location>
        <begin position="762"/>
        <end position="782"/>
    </location>
</feature>
<dbReference type="Proteomes" id="UP000595053">
    <property type="component" value="Chromosome"/>
</dbReference>
<accession>A0A7M1QWI4</accession>
<keyword evidence="3" id="KW-0732">Signal</keyword>
<protein>
    <recommendedName>
        <fullName evidence="4">SCP domain-containing protein</fullName>
    </recommendedName>
</protein>
<feature type="chain" id="PRO_5029842852" description="SCP domain-containing protein" evidence="3">
    <location>
        <begin position="28"/>
        <end position="1073"/>
    </location>
</feature>
<dbReference type="Pfam" id="PF00188">
    <property type="entry name" value="CAP"/>
    <property type="match status" value="1"/>
</dbReference>
<dbReference type="RefSeq" id="WP_197551635.1">
    <property type="nucleotide sequence ID" value="NZ_CP063213.1"/>
</dbReference>
<evidence type="ECO:0000256" key="3">
    <source>
        <dbReference type="SAM" id="SignalP"/>
    </source>
</evidence>
<feature type="compositionally biased region" description="Basic and acidic residues" evidence="2">
    <location>
        <begin position="598"/>
        <end position="615"/>
    </location>
</feature>
<feature type="compositionally biased region" description="Basic and acidic residues" evidence="2">
    <location>
        <begin position="227"/>
        <end position="243"/>
    </location>
</feature>
<evidence type="ECO:0000313" key="6">
    <source>
        <dbReference type="Proteomes" id="UP000595053"/>
    </source>
</evidence>
<keyword evidence="6" id="KW-1185">Reference proteome</keyword>
<dbReference type="InterPro" id="IPR035940">
    <property type="entry name" value="CAP_sf"/>
</dbReference>
<dbReference type="AlphaFoldDB" id="A0A7M1QWI4"/>
<dbReference type="Gene3D" id="3.40.33.10">
    <property type="entry name" value="CAP"/>
    <property type="match status" value="1"/>
</dbReference>
<feature type="compositionally biased region" description="Basic and acidic residues" evidence="2">
    <location>
        <begin position="578"/>
        <end position="591"/>
    </location>
</feature>
<feature type="region of interest" description="Disordered" evidence="2">
    <location>
        <begin position="644"/>
        <end position="669"/>
    </location>
</feature>
<feature type="coiled-coil region" evidence="1">
    <location>
        <begin position="830"/>
        <end position="857"/>
    </location>
</feature>
<feature type="compositionally biased region" description="Basic and acidic residues" evidence="2">
    <location>
        <begin position="208"/>
        <end position="218"/>
    </location>
</feature>
<feature type="domain" description="SCP" evidence="4">
    <location>
        <begin position="406"/>
        <end position="534"/>
    </location>
</feature>
<sequence length="1073" mass="113295">MANTKSKTFFATAAGVAMLMPSTTALAADEKPTTNDDPARNAEPAPSQCVPGTSVEETAAAYEQMTNAEVLVGEASAALARVDANVKLVEAKREVANKKVAEADSAAARAKAHAEAEYNKFVEQAGAATDTSAPENEAADALKAAQAKLAEAKATFDEASSTVTSTKAELERAQANLAELKEMLADDKARVTAEKAVADAQSAFDQAKSAEEEARKQAETAQAALDQAEKNRAEKEAARGDARAVANAEEKKLQDLQVALKNAEAEHAVAVQKLDEAKRAAGKQADGGASEARKAQAQKAVADAKEAARLAEAAIAPARAEAEKAARLVERSKADAKKQIEQGSLGFFKQMAAENSGSAAQAVKVLTTPNYTTPENRNILDSTIIGPSSDATSLVNMEKAFSVIQRINELRTQGGRGGKTLKPMLVDDYLMARAQLAANWVAKVKRSHPDLKEPPVAENIAWGQATGAGAVDRWYSEKADYEAARADTAKYPGLDNLSLGQIYKTYPDLFPKIGHYLNIVDDVYGATGAGYSDTNPSMPSWSQDNAVAPAAMPLGQYIERFNRYYQPLKEAVEQGSADARRQRDEAQRQLADKQALAEQRKNEIAQHEQELRDLSDATAENSAPNSGQDLAAAEANVVAKAENVDKARRAQSQQAPVAQAARDNAAKAEGSLAQANEAIAPLKAAAEEKAGEHENALKNVTTRRAELDQAKGKEARLRAAMDDSVSALARASAAVEKANQAVTDAQAGLKLAQQNLDKAQAAERAAARKAADAGQATPPTNATPEVLSLQAWLERRTPVADVAAEVAELYRAYEAYAQAVAESVELKAMAERAVAAASEARAEREAAQSTYDSTQQAFMAAKEAYEELRDVCTTATGPVYTDSTAIEAALKEGSLSLAREATLRQGEPVTLTFAGLTPHADARVYLYSEPVFVDNLRADAEGRVRVSITTSASTRPGRHYVVVTSNVPGEQPTVVAGLNVLAESSAKPGEGPNGMTIVPAPRQNQATTKTTPESATPPQQKAKSGRGETTGEGPKLANTGVDTTDAGFLGLAAMSAGVGLMRLRARRDSAARP</sequence>
<organism evidence="5 6">
    <name type="scientific">Trueperella pecoris</name>
    <dbReference type="NCBI Taxonomy" id="2733571"/>
    <lineage>
        <taxon>Bacteria</taxon>
        <taxon>Bacillati</taxon>
        <taxon>Actinomycetota</taxon>
        <taxon>Actinomycetes</taxon>
        <taxon>Actinomycetales</taxon>
        <taxon>Actinomycetaceae</taxon>
        <taxon>Trueperella</taxon>
    </lineage>
</organism>
<keyword evidence="1" id="KW-0175">Coiled coil</keyword>
<proteinExistence type="predicted"/>
<dbReference type="InterPro" id="IPR014044">
    <property type="entry name" value="CAP_dom"/>
</dbReference>
<evidence type="ECO:0000256" key="2">
    <source>
        <dbReference type="SAM" id="MobiDB-lite"/>
    </source>
</evidence>
<feature type="compositionally biased region" description="Basic and acidic residues" evidence="2">
    <location>
        <begin position="28"/>
        <end position="40"/>
    </location>
</feature>
<gene>
    <name evidence="5" type="ORF">INS88_04150</name>
</gene>
<feature type="compositionally biased region" description="Low complexity" evidence="2">
    <location>
        <begin position="650"/>
        <end position="662"/>
    </location>
</feature>
<feature type="signal peptide" evidence="3">
    <location>
        <begin position="1"/>
        <end position="27"/>
    </location>
</feature>
<dbReference type="SUPFAM" id="SSF55797">
    <property type="entry name" value="PR-1-like"/>
    <property type="match status" value="1"/>
</dbReference>
<feature type="compositionally biased region" description="Polar residues" evidence="2">
    <location>
        <begin position="618"/>
        <end position="627"/>
    </location>
</feature>
<evidence type="ECO:0000256" key="1">
    <source>
        <dbReference type="SAM" id="Coils"/>
    </source>
</evidence>
<feature type="region of interest" description="Disordered" evidence="2">
    <location>
        <begin position="985"/>
        <end position="1041"/>
    </location>
</feature>
<dbReference type="EMBL" id="CP063213">
    <property type="protein sequence ID" value="QOR46400.1"/>
    <property type="molecule type" value="Genomic_DNA"/>
</dbReference>
<feature type="region of interest" description="Disordered" evidence="2">
    <location>
        <begin position="575"/>
        <end position="627"/>
    </location>
</feature>
<feature type="compositionally biased region" description="Polar residues" evidence="2">
    <location>
        <begin position="1002"/>
        <end position="1022"/>
    </location>
</feature>